<dbReference type="AlphaFoldDB" id="A0A1C7AFV0"/>
<protein>
    <submittedName>
        <fullName evidence="2">Amidohydrolase</fullName>
    </submittedName>
</protein>
<sequence length="406" mass="45035">MKRRTFLGVMGLGGFGAAGYGLWPDEGVWNPCLSPLPEPLARHELVRAAFDGIDAARVWDTHVHLIGVGDSDSGIWVTPAMDSAAHPIQYAQKRFYLNAGCAQGAPEIDVAYLERLMRLQDDFPAGTRLMLLAFDYHYDDNGARREDLTSFHTPNAYALALAQRFPERFVAIASIHPYRPDAVEALESAAREGARAIKWLPPAMGMDPASPRCDRFYETLARLRLPLLTHAGEELAVHGGDAQTFGNPLKLRRALDHGVTVIVAHCASLGEGVDLDKGPNGPAMPNFELFARLMNEARYEGKLYGEISAMTQLNRLGPPLDNVLERSEWHARLLNGSDYPLPAVMPIFSLTRMTERGYLRPSEARVLSEIRRYNALLFDFALKRVIARNGKRLAPGVFETSRVFGQ</sequence>
<reference evidence="2 3" key="1">
    <citation type="submission" date="2015-08" db="EMBL/GenBank/DDBJ databases">
        <title>Complete genome sequence of Sulfurifustis variabilis.</title>
        <authorList>
            <person name="Miura A."/>
            <person name="Kojima H."/>
            <person name="Fukui M."/>
        </authorList>
    </citation>
    <scope>NUCLEOTIDE SEQUENCE [LARGE SCALE GENOMIC DNA]</scope>
    <source>
        <strain evidence="3">skN76</strain>
    </source>
</reference>
<organism evidence="2 3">
    <name type="scientific">Sulfurifustis variabilis</name>
    <dbReference type="NCBI Taxonomy" id="1675686"/>
    <lineage>
        <taxon>Bacteria</taxon>
        <taxon>Pseudomonadati</taxon>
        <taxon>Pseudomonadota</taxon>
        <taxon>Gammaproteobacteria</taxon>
        <taxon>Acidiferrobacterales</taxon>
        <taxon>Acidiferrobacteraceae</taxon>
        <taxon>Sulfurifustis</taxon>
    </lineage>
</organism>
<evidence type="ECO:0000313" key="2">
    <source>
        <dbReference type="EMBL" id="BAU50285.1"/>
    </source>
</evidence>
<dbReference type="EMBL" id="AP014936">
    <property type="protein sequence ID" value="BAU50285.1"/>
    <property type="molecule type" value="Genomic_DNA"/>
</dbReference>
<proteinExistence type="predicted"/>
<feature type="domain" description="Amidohydrolase-related" evidence="1">
    <location>
        <begin position="60"/>
        <end position="342"/>
    </location>
</feature>
<dbReference type="InterPro" id="IPR006680">
    <property type="entry name" value="Amidohydro-rel"/>
</dbReference>
<dbReference type="Pfam" id="PF04909">
    <property type="entry name" value="Amidohydro_2"/>
    <property type="match status" value="1"/>
</dbReference>
<dbReference type="InterPro" id="IPR032466">
    <property type="entry name" value="Metal_Hydrolase"/>
</dbReference>
<name>A0A1C7AFV0_9GAMM</name>
<keyword evidence="2" id="KW-0378">Hydrolase</keyword>
<dbReference type="KEGG" id="sva:SVA_3751"/>
<gene>
    <name evidence="2" type="ORF">SVA_3751</name>
</gene>
<keyword evidence="3" id="KW-1185">Reference proteome</keyword>
<dbReference type="Gene3D" id="3.20.20.140">
    <property type="entry name" value="Metal-dependent hydrolases"/>
    <property type="match status" value="1"/>
</dbReference>
<evidence type="ECO:0000313" key="3">
    <source>
        <dbReference type="Proteomes" id="UP000218899"/>
    </source>
</evidence>
<dbReference type="GO" id="GO:0016787">
    <property type="term" value="F:hydrolase activity"/>
    <property type="evidence" value="ECO:0007669"/>
    <property type="project" value="UniProtKB-KW"/>
</dbReference>
<evidence type="ECO:0000259" key="1">
    <source>
        <dbReference type="Pfam" id="PF04909"/>
    </source>
</evidence>
<dbReference type="RefSeq" id="WP_148665559.1">
    <property type="nucleotide sequence ID" value="NZ_AP014936.1"/>
</dbReference>
<dbReference type="Proteomes" id="UP000218899">
    <property type="component" value="Chromosome"/>
</dbReference>
<dbReference type="OrthoDB" id="9771320at2"/>
<accession>A0A1C7AFV0</accession>
<dbReference type="SUPFAM" id="SSF51556">
    <property type="entry name" value="Metallo-dependent hydrolases"/>
    <property type="match status" value="1"/>
</dbReference>